<dbReference type="GO" id="GO:0042102">
    <property type="term" value="P:positive regulation of T cell proliferation"/>
    <property type="evidence" value="ECO:0007669"/>
    <property type="project" value="TreeGrafter"/>
</dbReference>
<dbReference type="PROSITE" id="PS50835">
    <property type="entry name" value="IG_LIKE"/>
    <property type="match status" value="1"/>
</dbReference>
<evidence type="ECO:0000256" key="2">
    <source>
        <dbReference type="ARBA" id="ARBA00022475"/>
    </source>
</evidence>
<dbReference type="SUPFAM" id="SSF48726">
    <property type="entry name" value="Immunoglobulin"/>
    <property type="match status" value="1"/>
</dbReference>
<organism evidence="12 13">
    <name type="scientific">Seriola dumerili</name>
    <name type="common">Greater amberjack</name>
    <name type="synonym">Caranx dumerili</name>
    <dbReference type="NCBI Taxonomy" id="41447"/>
    <lineage>
        <taxon>Eukaryota</taxon>
        <taxon>Metazoa</taxon>
        <taxon>Chordata</taxon>
        <taxon>Craniata</taxon>
        <taxon>Vertebrata</taxon>
        <taxon>Euteleostomi</taxon>
        <taxon>Actinopterygii</taxon>
        <taxon>Neopterygii</taxon>
        <taxon>Teleostei</taxon>
        <taxon>Neoteleostei</taxon>
        <taxon>Acanthomorphata</taxon>
        <taxon>Carangaria</taxon>
        <taxon>Carangiformes</taxon>
        <taxon>Carangidae</taxon>
        <taxon>Seriola</taxon>
    </lineage>
</organism>
<dbReference type="InterPro" id="IPR036179">
    <property type="entry name" value="Ig-like_dom_sf"/>
</dbReference>
<keyword evidence="9" id="KW-0325">Glycoprotein</keyword>
<dbReference type="Gene3D" id="2.60.40.10">
    <property type="entry name" value="Immunoglobulins"/>
    <property type="match status" value="1"/>
</dbReference>
<evidence type="ECO:0000256" key="6">
    <source>
        <dbReference type="ARBA" id="ARBA00023136"/>
    </source>
</evidence>
<name>A0A3B4VR20_SERDU</name>
<evidence type="ECO:0000256" key="4">
    <source>
        <dbReference type="ARBA" id="ARBA00022729"/>
    </source>
</evidence>
<evidence type="ECO:0000256" key="5">
    <source>
        <dbReference type="ARBA" id="ARBA00022989"/>
    </source>
</evidence>
<dbReference type="InterPro" id="IPR013106">
    <property type="entry name" value="Ig_V-set"/>
</dbReference>
<evidence type="ECO:0000256" key="7">
    <source>
        <dbReference type="ARBA" id="ARBA00023157"/>
    </source>
</evidence>
<dbReference type="Pfam" id="PF07686">
    <property type="entry name" value="V-set"/>
    <property type="match status" value="1"/>
</dbReference>
<evidence type="ECO:0000313" key="12">
    <source>
        <dbReference type="Ensembl" id="ENSSDUP00000033094.1"/>
    </source>
</evidence>
<dbReference type="GO" id="GO:0031295">
    <property type="term" value="P:T cell costimulation"/>
    <property type="evidence" value="ECO:0007669"/>
    <property type="project" value="TreeGrafter"/>
</dbReference>
<dbReference type="InterPro" id="IPR007110">
    <property type="entry name" value="Ig-like_dom"/>
</dbReference>
<dbReference type="GO" id="GO:0006955">
    <property type="term" value="P:immune response"/>
    <property type="evidence" value="ECO:0007669"/>
    <property type="project" value="TreeGrafter"/>
</dbReference>
<keyword evidence="8" id="KW-0675">Receptor</keyword>
<keyword evidence="5" id="KW-1133">Transmembrane helix</keyword>
<reference evidence="12" key="2">
    <citation type="submission" date="2025-09" db="UniProtKB">
        <authorList>
            <consortium name="Ensembl"/>
        </authorList>
    </citation>
    <scope>IDENTIFICATION</scope>
</reference>
<keyword evidence="4" id="KW-0732">Signal</keyword>
<evidence type="ECO:0000256" key="8">
    <source>
        <dbReference type="ARBA" id="ARBA00023170"/>
    </source>
</evidence>
<accession>A0A3B4VR20</accession>
<evidence type="ECO:0000256" key="3">
    <source>
        <dbReference type="ARBA" id="ARBA00022692"/>
    </source>
</evidence>
<evidence type="ECO:0000256" key="1">
    <source>
        <dbReference type="ARBA" id="ARBA00004251"/>
    </source>
</evidence>
<feature type="domain" description="Ig-like" evidence="11">
    <location>
        <begin position="15"/>
        <end position="134"/>
    </location>
</feature>
<protein>
    <recommendedName>
        <fullName evidence="11">Ig-like domain-containing protein</fullName>
    </recommendedName>
</protein>
<dbReference type="Ensembl" id="ENSSDUT00000033658.1">
    <property type="protein sequence ID" value="ENSSDUP00000033094.1"/>
    <property type="gene ID" value="ENSSDUG00000023772.1"/>
</dbReference>
<dbReference type="GO" id="GO:0042130">
    <property type="term" value="P:negative regulation of T cell proliferation"/>
    <property type="evidence" value="ECO:0007669"/>
    <property type="project" value="TreeGrafter"/>
</dbReference>
<dbReference type="AlphaFoldDB" id="A0A3B4VR20"/>
<evidence type="ECO:0000256" key="10">
    <source>
        <dbReference type="ARBA" id="ARBA00023319"/>
    </source>
</evidence>
<dbReference type="PANTHER" id="PTHR25466:SF14">
    <property type="entry name" value="BUTYROPHILIN SUBFAMILY 2 MEMBER A2-LIKE-RELATED"/>
    <property type="match status" value="1"/>
</dbReference>
<dbReference type="GeneTree" id="ENSGT00940000177403"/>
<reference evidence="12" key="1">
    <citation type="submission" date="2025-08" db="UniProtKB">
        <authorList>
            <consortium name="Ensembl"/>
        </authorList>
    </citation>
    <scope>IDENTIFICATION</scope>
</reference>
<evidence type="ECO:0000256" key="9">
    <source>
        <dbReference type="ARBA" id="ARBA00023180"/>
    </source>
</evidence>
<keyword evidence="7" id="KW-1015">Disulfide bond</keyword>
<dbReference type="Proteomes" id="UP000261420">
    <property type="component" value="Unplaced"/>
</dbReference>
<dbReference type="GO" id="GO:0007166">
    <property type="term" value="P:cell surface receptor signaling pathway"/>
    <property type="evidence" value="ECO:0007669"/>
    <property type="project" value="TreeGrafter"/>
</dbReference>
<keyword evidence="13" id="KW-1185">Reference proteome</keyword>
<dbReference type="InterPro" id="IPR013783">
    <property type="entry name" value="Ig-like_fold"/>
</dbReference>
<keyword evidence="2" id="KW-1003">Cell membrane</keyword>
<keyword evidence="10" id="KW-0393">Immunoglobulin domain</keyword>
<evidence type="ECO:0000259" key="11">
    <source>
        <dbReference type="PROSITE" id="PS50835"/>
    </source>
</evidence>
<keyword evidence="6" id="KW-0472">Membrane</keyword>
<dbReference type="GO" id="GO:0071222">
    <property type="term" value="P:cellular response to lipopolysaccharide"/>
    <property type="evidence" value="ECO:0007669"/>
    <property type="project" value="TreeGrafter"/>
</dbReference>
<proteinExistence type="predicted"/>
<evidence type="ECO:0000313" key="13">
    <source>
        <dbReference type="Proteomes" id="UP000261420"/>
    </source>
</evidence>
<dbReference type="GO" id="GO:0009897">
    <property type="term" value="C:external side of plasma membrane"/>
    <property type="evidence" value="ECO:0007669"/>
    <property type="project" value="TreeGrafter"/>
</dbReference>
<sequence>VKSCLNSALSEGCVPHGVCSVLELSTASDTGQEVKVEEGEESVQLPFKTTPHLSGDVRVVWWNSYGKVHVYQNGSDRPEEQNQVYRDRTEMKDDPLRTGDLSLTLEHLTIRDSGYYICRNMHLSLSLSLSVSVSLSLSLCLSLSVSLCFSLSLCLSLSLSLSEWRSERSVVLQRAFVRFFKFFLNFL</sequence>
<dbReference type="InterPro" id="IPR051713">
    <property type="entry name" value="T-cell_Activation_Regulation"/>
</dbReference>
<keyword evidence="3" id="KW-0812">Transmembrane</keyword>
<dbReference type="PANTHER" id="PTHR25466">
    <property type="entry name" value="T-LYMPHOCYTE ACTIVATION ANTIGEN"/>
    <property type="match status" value="1"/>
</dbReference>
<comment type="subcellular location">
    <subcellularLocation>
        <location evidence="1">Cell membrane</location>
        <topology evidence="1">Single-pass type I membrane protein</topology>
    </subcellularLocation>
</comment>